<evidence type="ECO:0008006" key="3">
    <source>
        <dbReference type="Google" id="ProtNLM"/>
    </source>
</evidence>
<reference evidence="1 2" key="1">
    <citation type="journal article" date="2014" name="BMC Genomics">
        <title>Complete genome sequence of producer of the glycopeptide antibiotic Aculeximycin Kutzneria albida DSM 43870T, a representative of minor genus of Pseudonocardiaceae.</title>
        <authorList>
            <person name="Rebets Y."/>
            <person name="Tokovenko B."/>
            <person name="Lushchyk I."/>
            <person name="Ruckert C."/>
            <person name="Zaburannyi N."/>
            <person name="Bechthold A."/>
            <person name="Kalinowski J."/>
            <person name="Luzhetskyy A."/>
        </authorList>
    </citation>
    <scope>NUCLEOTIDE SEQUENCE [LARGE SCALE GENOMIC DNA]</scope>
    <source>
        <strain evidence="1">DSM 43870</strain>
    </source>
</reference>
<dbReference type="HOGENOM" id="CLU_2699911_0_0_11"/>
<dbReference type="Proteomes" id="UP000019225">
    <property type="component" value="Chromosome"/>
</dbReference>
<evidence type="ECO:0000313" key="1">
    <source>
        <dbReference type="EMBL" id="AHH94883.1"/>
    </source>
</evidence>
<dbReference type="RefSeq" id="WP_148309389.1">
    <property type="nucleotide sequence ID" value="NZ_CP007155.1"/>
</dbReference>
<protein>
    <recommendedName>
        <fullName evidence="3">KOW domain-containing protein</fullName>
    </recommendedName>
</protein>
<keyword evidence="2" id="KW-1185">Reference proteome</keyword>
<dbReference type="EMBL" id="CP007155">
    <property type="protein sequence ID" value="AHH94883.1"/>
    <property type="molecule type" value="Genomic_DNA"/>
</dbReference>
<name>W5W124_9PSEU</name>
<accession>W5W124</accession>
<sequence>MSDPRYNPQEDDRVHVIGGQFKGMDGTVMDTMIDVPGIHEPFAIVELDGFPSVHCIEFIHLSPVQPDPSLSLE</sequence>
<organism evidence="1 2">
    <name type="scientific">Kutzneria albida DSM 43870</name>
    <dbReference type="NCBI Taxonomy" id="1449976"/>
    <lineage>
        <taxon>Bacteria</taxon>
        <taxon>Bacillati</taxon>
        <taxon>Actinomycetota</taxon>
        <taxon>Actinomycetes</taxon>
        <taxon>Pseudonocardiales</taxon>
        <taxon>Pseudonocardiaceae</taxon>
        <taxon>Kutzneria</taxon>
    </lineage>
</organism>
<gene>
    <name evidence="1" type="ORF">KALB_1510</name>
</gene>
<evidence type="ECO:0000313" key="2">
    <source>
        <dbReference type="Proteomes" id="UP000019225"/>
    </source>
</evidence>
<dbReference type="KEGG" id="kal:KALB_1510"/>
<dbReference type="AlphaFoldDB" id="W5W124"/>
<proteinExistence type="predicted"/>